<keyword evidence="3" id="KW-1185">Reference proteome</keyword>
<feature type="region of interest" description="Disordered" evidence="1">
    <location>
        <begin position="242"/>
        <end position="266"/>
    </location>
</feature>
<dbReference type="AlphaFoldDB" id="K0T6B6"/>
<evidence type="ECO:0000313" key="3">
    <source>
        <dbReference type="Proteomes" id="UP000266841"/>
    </source>
</evidence>
<comment type="caution">
    <text evidence="2">The sequence shown here is derived from an EMBL/GenBank/DDBJ whole genome shotgun (WGS) entry which is preliminary data.</text>
</comment>
<protein>
    <submittedName>
        <fullName evidence="2">Uncharacterized protein</fullName>
    </submittedName>
</protein>
<name>K0T6B6_THAOC</name>
<dbReference type="Proteomes" id="UP000266841">
    <property type="component" value="Unassembled WGS sequence"/>
</dbReference>
<feature type="region of interest" description="Disordered" evidence="1">
    <location>
        <begin position="1"/>
        <end position="21"/>
    </location>
</feature>
<sequence length="266" mass="27856">MLSSTTGNSSTKAHTVAMARSLRSRSPVLRPKLSIAPVFVNHVIKPYDPATDPATRAALPATDLDLLNDHLFEAPNLLPSRSARPSPHAIVATLTMPTGLSLQKTSVEKIITKTYTKGPPSASLASPDLDIASASSTSDDESALSLELDDPATTNRTAIKNGTMLAKALAPSASEKKGQQNTNRGADKVWMIFLASRGTTRPVFTESVHSLTNADAPASVTMAAPASLSTCAGVYGLHEPENTTPNGSVAKNGRFEDDASINEPGK</sequence>
<gene>
    <name evidence="2" type="ORF">THAOC_13113</name>
</gene>
<feature type="compositionally biased region" description="Low complexity" evidence="1">
    <location>
        <begin position="128"/>
        <end position="137"/>
    </location>
</feature>
<proteinExistence type="predicted"/>
<dbReference type="EMBL" id="AGNL01015340">
    <property type="protein sequence ID" value="EJK65987.1"/>
    <property type="molecule type" value="Genomic_DNA"/>
</dbReference>
<evidence type="ECO:0000256" key="1">
    <source>
        <dbReference type="SAM" id="MobiDB-lite"/>
    </source>
</evidence>
<accession>K0T6B6</accession>
<feature type="region of interest" description="Disordered" evidence="1">
    <location>
        <begin position="116"/>
        <end position="145"/>
    </location>
</feature>
<feature type="compositionally biased region" description="Polar residues" evidence="1">
    <location>
        <begin position="1"/>
        <end position="13"/>
    </location>
</feature>
<reference evidence="2 3" key="1">
    <citation type="journal article" date="2012" name="Genome Biol.">
        <title>Genome and low-iron response of an oceanic diatom adapted to chronic iron limitation.</title>
        <authorList>
            <person name="Lommer M."/>
            <person name="Specht M."/>
            <person name="Roy A.S."/>
            <person name="Kraemer L."/>
            <person name="Andreson R."/>
            <person name="Gutowska M.A."/>
            <person name="Wolf J."/>
            <person name="Bergner S.V."/>
            <person name="Schilhabel M.B."/>
            <person name="Klostermeier U.C."/>
            <person name="Beiko R.G."/>
            <person name="Rosenstiel P."/>
            <person name="Hippler M."/>
            <person name="Laroche J."/>
        </authorList>
    </citation>
    <scope>NUCLEOTIDE SEQUENCE [LARGE SCALE GENOMIC DNA]</scope>
    <source>
        <strain evidence="2 3">CCMP1005</strain>
    </source>
</reference>
<evidence type="ECO:0000313" key="2">
    <source>
        <dbReference type="EMBL" id="EJK65987.1"/>
    </source>
</evidence>
<organism evidence="2 3">
    <name type="scientific">Thalassiosira oceanica</name>
    <name type="common">Marine diatom</name>
    <dbReference type="NCBI Taxonomy" id="159749"/>
    <lineage>
        <taxon>Eukaryota</taxon>
        <taxon>Sar</taxon>
        <taxon>Stramenopiles</taxon>
        <taxon>Ochrophyta</taxon>
        <taxon>Bacillariophyta</taxon>
        <taxon>Coscinodiscophyceae</taxon>
        <taxon>Thalassiosirophycidae</taxon>
        <taxon>Thalassiosirales</taxon>
        <taxon>Thalassiosiraceae</taxon>
        <taxon>Thalassiosira</taxon>
    </lineage>
</organism>